<dbReference type="NCBIfam" id="TIGR02035">
    <property type="entry name" value="D_Ser_am_lyase"/>
    <property type="match status" value="1"/>
</dbReference>
<evidence type="ECO:0000313" key="7">
    <source>
        <dbReference type="Proteomes" id="UP000441354"/>
    </source>
</evidence>
<dbReference type="InterPro" id="IPR050147">
    <property type="entry name" value="Ser/Thr_Dehydratase"/>
</dbReference>
<dbReference type="PANTHER" id="PTHR48078">
    <property type="entry name" value="THREONINE DEHYDRATASE, MITOCHONDRIAL-RELATED"/>
    <property type="match status" value="1"/>
</dbReference>
<gene>
    <name evidence="4" type="primary">dsdA</name>
    <name evidence="6" type="ORF">F7732_18355</name>
</gene>
<dbReference type="NCBIfam" id="NF002823">
    <property type="entry name" value="PRK02991.1"/>
    <property type="match status" value="1"/>
</dbReference>
<dbReference type="InterPro" id="IPR036052">
    <property type="entry name" value="TrpB-like_PALP_sf"/>
</dbReference>
<evidence type="ECO:0000313" key="6">
    <source>
        <dbReference type="EMBL" id="KAB2330611.1"/>
    </source>
</evidence>
<comment type="cofactor">
    <cofactor evidence="1 4">
        <name>pyridoxal 5'-phosphate</name>
        <dbReference type="ChEBI" id="CHEBI:597326"/>
    </cofactor>
</comment>
<dbReference type="Pfam" id="PF00291">
    <property type="entry name" value="PALP"/>
    <property type="match status" value="1"/>
</dbReference>
<dbReference type="GO" id="GO:0030170">
    <property type="term" value="F:pyridoxal phosphate binding"/>
    <property type="evidence" value="ECO:0007669"/>
    <property type="project" value="InterPro"/>
</dbReference>
<keyword evidence="7" id="KW-1185">Reference proteome</keyword>
<dbReference type="EC" id="4.3.1.18" evidence="4"/>
<dbReference type="InterPro" id="IPR000634">
    <property type="entry name" value="Ser/Thr_deHydtase_PyrdxlP-BS"/>
</dbReference>
<evidence type="ECO:0000256" key="4">
    <source>
        <dbReference type="HAMAP-Rule" id="MF_01030"/>
    </source>
</evidence>
<dbReference type="GO" id="GO:0016836">
    <property type="term" value="F:hydro-lyase activity"/>
    <property type="evidence" value="ECO:0007669"/>
    <property type="project" value="UniProtKB-UniRule"/>
</dbReference>
<dbReference type="InterPro" id="IPR001926">
    <property type="entry name" value="TrpB-like_PALP"/>
</dbReference>
<feature type="domain" description="Tryptophan synthase beta chain-like PALP" evidence="5">
    <location>
        <begin position="71"/>
        <end position="397"/>
    </location>
</feature>
<dbReference type="OrthoDB" id="9780546at2"/>
<organism evidence="6 7">
    <name type="scientific">Bacillus mesophilum</name>
    <dbReference type="NCBI Taxonomy" id="1071718"/>
    <lineage>
        <taxon>Bacteria</taxon>
        <taxon>Bacillati</taxon>
        <taxon>Bacillota</taxon>
        <taxon>Bacilli</taxon>
        <taxon>Bacillales</taxon>
        <taxon>Bacillaceae</taxon>
        <taxon>Bacillus</taxon>
    </lineage>
</organism>
<evidence type="ECO:0000259" key="5">
    <source>
        <dbReference type="Pfam" id="PF00291"/>
    </source>
</evidence>
<protein>
    <recommendedName>
        <fullName evidence="4">Probable D-serine dehydratase</fullName>
        <ecNumber evidence="4">4.3.1.18</ecNumber>
    </recommendedName>
    <alternativeName>
        <fullName evidence="4">D-serine deaminase</fullName>
        <shortName evidence="4">DSD</shortName>
    </alternativeName>
</protein>
<name>A0A7V7RJ04_9BACI</name>
<keyword evidence="3 4" id="KW-0456">Lyase</keyword>
<comment type="caution">
    <text evidence="6">The sequence shown here is derived from an EMBL/GenBank/DDBJ whole genome shotgun (WGS) entry which is preliminary data.</text>
</comment>
<dbReference type="GO" id="GO:0036088">
    <property type="term" value="P:D-serine catabolic process"/>
    <property type="evidence" value="ECO:0007669"/>
    <property type="project" value="TreeGrafter"/>
</dbReference>
<comment type="similarity">
    <text evidence="4">Belongs to the serine/threonine dehydratase family. DsdA subfamily.</text>
</comment>
<evidence type="ECO:0000256" key="3">
    <source>
        <dbReference type="ARBA" id="ARBA00023239"/>
    </source>
</evidence>
<dbReference type="GO" id="GO:0009097">
    <property type="term" value="P:isoleucine biosynthetic process"/>
    <property type="evidence" value="ECO:0007669"/>
    <property type="project" value="TreeGrafter"/>
</dbReference>
<feature type="modified residue" description="N6-(pyridoxal phosphate)lysine" evidence="4">
    <location>
        <position position="114"/>
    </location>
</feature>
<dbReference type="HAMAP" id="MF_01030">
    <property type="entry name" value="D_Ser_dehydrat"/>
    <property type="match status" value="1"/>
</dbReference>
<dbReference type="EMBL" id="WBOT01000007">
    <property type="protein sequence ID" value="KAB2330611.1"/>
    <property type="molecule type" value="Genomic_DNA"/>
</dbReference>
<dbReference type="Proteomes" id="UP000441354">
    <property type="component" value="Unassembled WGS sequence"/>
</dbReference>
<evidence type="ECO:0000256" key="2">
    <source>
        <dbReference type="ARBA" id="ARBA00022898"/>
    </source>
</evidence>
<dbReference type="InterPro" id="IPR011780">
    <property type="entry name" value="D_Ser_am_lyase"/>
</dbReference>
<comment type="catalytic activity">
    <reaction evidence="4">
        <text>D-serine = pyruvate + NH4(+)</text>
        <dbReference type="Rhea" id="RHEA:13977"/>
        <dbReference type="ChEBI" id="CHEBI:15361"/>
        <dbReference type="ChEBI" id="CHEBI:28938"/>
        <dbReference type="ChEBI" id="CHEBI:35247"/>
        <dbReference type="EC" id="4.3.1.18"/>
    </reaction>
</comment>
<dbReference type="RefSeq" id="WP_151575542.1">
    <property type="nucleotide sequence ID" value="NZ_WBOT01000007.1"/>
</dbReference>
<sequence length="445" mass="49442">MDDITIADLESKYPLIKNLRVYRETAWENLNYRNELPEDLGLSDIEDAEKRLRRFAPFIEKVFPDSRKSGGIIESPLIKMENMAIELADSFGIKIPGELLLKCDSHLPISGSIKARGGIYEVLKHAEDLALKHQLLNQHDNYEVFASAAFRQFFSQYSIAVGSTGNLGLSIGIMGAELGFNVYVHMSADAKQWKKDLLRTKGASVIEHSGDFSEAVATGRAQAERDDHMYFVDDEDSKHLFLGYATAALRLQKQLDHQGIAIDRENPLFVYLPCGVGGGPGGVTFGLKKVFGEHVHCFFVEPVHSPCMLLGLMTGLDDQISVQDIGLDNKTAADGLAVGRPSGLVARAIKYAVSGIFTVSDDRLFALLYQLAKHENLYLEPSALAGFSGYLRLQENDSYSRKQGLQHVMQNTTHIVWATGGSMVPEHEKQEYYLTGKQVYEKGYK</sequence>
<dbReference type="AlphaFoldDB" id="A0A7V7RJ04"/>
<dbReference type="SUPFAM" id="SSF53686">
    <property type="entry name" value="Tryptophan synthase beta subunit-like PLP-dependent enzymes"/>
    <property type="match status" value="1"/>
</dbReference>
<proteinExistence type="inferred from homology"/>
<keyword evidence="2 4" id="KW-0663">Pyridoxal phosphate</keyword>
<dbReference type="Gene3D" id="3.40.50.1100">
    <property type="match status" value="2"/>
</dbReference>
<dbReference type="GO" id="GO:0008721">
    <property type="term" value="F:D-serine ammonia-lyase activity"/>
    <property type="evidence" value="ECO:0007669"/>
    <property type="project" value="UniProtKB-EC"/>
</dbReference>
<accession>A0A7V7RJ04</accession>
<dbReference type="PROSITE" id="PS00165">
    <property type="entry name" value="DEHYDRATASE_SER_THR"/>
    <property type="match status" value="1"/>
</dbReference>
<evidence type="ECO:0000256" key="1">
    <source>
        <dbReference type="ARBA" id="ARBA00001933"/>
    </source>
</evidence>
<reference evidence="6 7" key="1">
    <citation type="journal article" date="2014" name="Arch. Microbiol.">
        <title>Bacillus mesophilum sp. nov., strain IITR-54T, a novel 4-chlorobiphenyl dechlorinating bacterium.</title>
        <authorList>
            <person name="Manickam N."/>
            <person name="Singh N.K."/>
            <person name="Bajaj A."/>
            <person name="Kumar R.M."/>
            <person name="Kaur G."/>
            <person name="Kaur N."/>
            <person name="Bala M."/>
            <person name="Kumar A."/>
            <person name="Mayilraj S."/>
        </authorList>
    </citation>
    <scope>NUCLEOTIDE SEQUENCE [LARGE SCALE GENOMIC DNA]</scope>
    <source>
        <strain evidence="6 7">IITR-54</strain>
    </source>
</reference>
<dbReference type="PANTHER" id="PTHR48078:SF9">
    <property type="entry name" value="D-SERINE DEHYDRATASE"/>
    <property type="match status" value="1"/>
</dbReference>